<dbReference type="PANTHER" id="PTHR22726:SF1">
    <property type="entry name" value="METALLOENDOPEPTIDASE OMA1, MITOCHONDRIAL"/>
    <property type="match status" value="1"/>
</dbReference>
<dbReference type="PANTHER" id="PTHR22726">
    <property type="entry name" value="METALLOENDOPEPTIDASE OMA1"/>
    <property type="match status" value="1"/>
</dbReference>
<evidence type="ECO:0000256" key="4">
    <source>
        <dbReference type="ARBA" id="ARBA00022833"/>
    </source>
</evidence>
<dbReference type="AlphaFoldDB" id="A0A4R3I2E5"/>
<evidence type="ECO:0000256" key="3">
    <source>
        <dbReference type="ARBA" id="ARBA00022801"/>
    </source>
</evidence>
<dbReference type="Pfam" id="PF01435">
    <property type="entry name" value="Peptidase_M48"/>
    <property type="match status" value="1"/>
</dbReference>
<organism evidence="8 9">
    <name type="scientific">Reinekea marinisedimentorum</name>
    <dbReference type="NCBI Taxonomy" id="230495"/>
    <lineage>
        <taxon>Bacteria</taxon>
        <taxon>Pseudomonadati</taxon>
        <taxon>Pseudomonadota</taxon>
        <taxon>Gammaproteobacteria</taxon>
        <taxon>Oceanospirillales</taxon>
        <taxon>Saccharospirillaceae</taxon>
        <taxon>Reinekea</taxon>
    </lineage>
</organism>
<evidence type="ECO:0000256" key="6">
    <source>
        <dbReference type="RuleBase" id="RU003983"/>
    </source>
</evidence>
<keyword evidence="9" id="KW-1185">Reference proteome</keyword>
<dbReference type="Proteomes" id="UP000295793">
    <property type="component" value="Unassembled WGS sequence"/>
</dbReference>
<proteinExistence type="inferred from homology"/>
<dbReference type="GO" id="GO:0016020">
    <property type="term" value="C:membrane"/>
    <property type="evidence" value="ECO:0007669"/>
    <property type="project" value="TreeGrafter"/>
</dbReference>
<keyword evidence="4 6" id="KW-0862">Zinc</keyword>
<dbReference type="GO" id="GO:0046872">
    <property type="term" value="F:metal ion binding"/>
    <property type="evidence" value="ECO:0007669"/>
    <property type="project" value="UniProtKB-KW"/>
</dbReference>
<dbReference type="InterPro" id="IPR001915">
    <property type="entry name" value="Peptidase_M48"/>
</dbReference>
<evidence type="ECO:0000313" key="9">
    <source>
        <dbReference type="Proteomes" id="UP000295793"/>
    </source>
</evidence>
<evidence type="ECO:0000259" key="7">
    <source>
        <dbReference type="Pfam" id="PF01435"/>
    </source>
</evidence>
<name>A0A4R3I2E5_9GAMM</name>
<dbReference type="SUPFAM" id="SSF48452">
    <property type="entry name" value="TPR-like"/>
    <property type="match status" value="1"/>
</dbReference>
<comment type="cofactor">
    <cofactor evidence="6">
        <name>Zn(2+)</name>
        <dbReference type="ChEBI" id="CHEBI:29105"/>
    </cofactor>
    <text evidence="6">Binds 1 zinc ion per subunit.</text>
</comment>
<accession>A0A4R3I2E5</accession>
<evidence type="ECO:0000256" key="2">
    <source>
        <dbReference type="ARBA" id="ARBA00022723"/>
    </source>
</evidence>
<dbReference type="GO" id="GO:0051603">
    <property type="term" value="P:proteolysis involved in protein catabolic process"/>
    <property type="evidence" value="ECO:0007669"/>
    <property type="project" value="TreeGrafter"/>
</dbReference>
<dbReference type="EMBL" id="SLZR01000011">
    <property type="protein sequence ID" value="TCS39956.1"/>
    <property type="molecule type" value="Genomic_DNA"/>
</dbReference>
<dbReference type="Gene3D" id="1.25.40.10">
    <property type="entry name" value="Tetratricopeptide repeat domain"/>
    <property type="match status" value="1"/>
</dbReference>
<comment type="similarity">
    <text evidence="6">Belongs to the peptidase M48 family.</text>
</comment>
<dbReference type="PROSITE" id="PS51257">
    <property type="entry name" value="PROKAR_LIPOPROTEIN"/>
    <property type="match status" value="1"/>
</dbReference>
<evidence type="ECO:0000256" key="1">
    <source>
        <dbReference type="ARBA" id="ARBA00022670"/>
    </source>
</evidence>
<protein>
    <submittedName>
        <fullName evidence="8">Putative Zn-dependent protease</fullName>
    </submittedName>
</protein>
<dbReference type="InterPro" id="IPR051156">
    <property type="entry name" value="Mito/Outer_Membr_Metalloprot"/>
</dbReference>
<gene>
    <name evidence="8" type="ORF">BCF53_11146</name>
</gene>
<keyword evidence="1 6" id="KW-0645">Protease</keyword>
<keyword evidence="3 6" id="KW-0378">Hydrolase</keyword>
<comment type="caution">
    <text evidence="8">The sequence shown here is derived from an EMBL/GenBank/DDBJ whole genome shotgun (WGS) entry which is preliminary data.</text>
</comment>
<sequence>MDRRKFLHWAGLATTSVAIPTVFTGCAYDPVTGSPTFSLLSEEDEKQIDAAQSPMQFSVDYGPTANNELQNYVTSLGSQIAAVSHRPGMPYSFRVLDANHINAYTFPAGATGITRGIMVEMESEAELVALIGHEVGHVNARHAAERTTKGILAQAAVGAASAALGDSGYGDIVAGVGSLSATALLAKYSRNDEREADALGMEYGVKMGANPKGMVGLMEMLDGLSSAEPSTMEIMFSSHPMSSERLANANSQLSGYNQYASRNLGKERYMDYTIGLREQRAMIKALSNADLALSGGENETALEQLNIASRQGLDDYGYWVIHAKYQMATGRYKNATGSLKEAQFLKPNEVLPAYMLGISYLETSEPDAAISQFNAYKEVITNNSLVEFFIGYGYEMKGDRNSAAAAYKTYLSQVQQGDQAEYAYRRLLEWGYIS</sequence>
<evidence type="ECO:0000313" key="8">
    <source>
        <dbReference type="EMBL" id="TCS39956.1"/>
    </source>
</evidence>
<dbReference type="RefSeq" id="WP_132702173.1">
    <property type="nucleotide sequence ID" value="NZ_SLZR01000011.1"/>
</dbReference>
<reference evidence="8 9" key="1">
    <citation type="submission" date="2019-03" db="EMBL/GenBank/DDBJ databases">
        <title>Genomic Encyclopedia of Archaeal and Bacterial Type Strains, Phase II (KMG-II): from individual species to whole genera.</title>
        <authorList>
            <person name="Goeker M."/>
        </authorList>
    </citation>
    <scope>NUCLEOTIDE SEQUENCE [LARGE SCALE GENOMIC DNA]</scope>
    <source>
        <strain evidence="8 9">DSM 15388</strain>
    </source>
</reference>
<feature type="domain" description="Peptidase M48" evidence="7">
    <location>
        <begin position="70"/>
        <end position="250"/>
    </location>
</feature>
<dbReference type="InterPro" id="IPR011990">
    <property type="entry name" value="TPR-like_helical_dom_sf"/>
</dbReference>
<dbReference type="GO" id="GO:0004222">
    <property type="term" value="F:metalloendopeptidase activity"/>
    <property type="evidence" value="ECO:0007669"/>
    <property type="project" value="InterPro"/>
</dbReference>
<keyword evidence="2" id="KW-0479">Metal-binding</keyword>
<keyword evidence="5 6" id="KW-0482">Metalloprotease</keyword>
<dbReference type="OrthoDB" id="9810445at2"/>
<evidence type="ECO:0000256" key="5">
    <source>
        <dbReference type="ARBA" id="ARBA00023049"/>
    </source>
</evidence>
<dbReference type="Gene3D" id="3.30.2010.10">
    <property type="entry name" value="Metalloproteases ('zincins'), catalytic domain"/>
    <property type="match status" value="1"/>
</dbReference>